<organism evidence="3 4">
    <name type="scientific">Phytophthora lilii</name>
    <dbReference type="NCBI Taxonomy" id="2077276"/>
    <lineage>
        <taxon>Eukaryota</taxon>
        <taxon>Sar</taxon>
        <taxon>Stramenopiles</taxon>
        <taxon>Oomycota</taxon>
        <taxon>Peronosporomycetes</taxon>
        <taxon>Peronosporales</taxon>
        <taxon>Peronosporaceae</taxon>
        <taxon>Phytophthora</taxon>
    </lineage>
</organism>
<name>A0A9W6UEI6_9STRA</name>
<comment type="caution">
    <text evidence="3">The sequence shown here is derived from an EMBL/GenBank/DDBJ whole genome shotgun (WGS) entry which is preliminary data.</text>
</comment>
<evidence type="ECO:0000256" key="2">
    <source>
        <dbReference type="SAM" id="MobiDB-lite"/>
    </source>
</evidence>
<feature type="compositionally biased region" description="Basic and acidic residues" evidence="2">
    <location>
        <begin position="86"/>
        <end position="95"/>
    </location>
</feature>
<feature type="region of interest" description="Disordered" evidence="2">
    <location>
        <begin position="327"/>
        <end position="363"/>
    </location>
</feature>
<feature type="compositionally biased region" description="Acidic residues" evidence="2">
    <location>
        <begin position="400"/>
        <end position="418"/>
    </location>
</feature>
<protein>
    <submittedName>
        <fullName evidence="3">Unnamed protein product</fullName>
    </submittedName>
</protein>
<evidence type="ECO:0000256" key="1">
    <source>
        <dbReference type="SAM" id="Coils"/>
    </source>
</evidence>
<evidence type="ECO:0000313" key="4">
    <source>
        <dbReference type="Proteomes" id="UP001165083"/>
    </source>
</evidence>
<proteinExistence type="predicted"/>
<dbReference type="EMBL" id="BSXW01000935">
    <property type="protein sequence ID" value="GMF31798.1"/>
    <property type="molecule type" value="Genomic_DNA"/>
</dbReference>
<gene>
    <name evidence="3" type="ORF">Plil01_001359500</name>
</gene>
<keyword evidence="1" id="KW-0175">Coiled coil</keyword>
<accession>A0A9W6UEI6</accession>
<feature type="coiled-coil region" evidence="1">
    <location>
        <begin position="117"/>
        <end position="207"/>
    </location>
</feature>
<reference evidence="3" key="1">
    <citation type="submission" date="2023-04" db="EMBL/GenBank/DDBJ databases">
        <title>Phytophthora lilii NBRC 32176.</title>
        <authorList>
            <person name="Ichikawa N."/>
            <person name="Sato H."/>
            <person name="Tonouchi N."/>
        </authorList>
    </citation>
    <scope>NUCLEOTIDE SEQUENCE</scope>
    <source>
        <strain evidence="3">NBRC 32176</strain>
    </source>
</reference>
<dbReference type="Proteomes" id="UP001165083">
    <property type="component" value="Unassembled WGS sequence"/>
</dbReference>
<evidence type="ECO:0000313" key="3">
    <source>
        <dbReference type="EMBL" id="GMF31798.1"/>
    </source>
</evidence>
<feature type="region of interest" description="Disordered" evidence="2">
    <location>
        <begin position="395"/>
        <end position="418"/>
    </location>
</feature>
<dbReference type="AlphaFoldDB" id="A0A9W6UEI6"/>
<keyword evidence="4" id="KW-1185">Reference proteome</keyword>
<sequence>MEQEWILRHAELEAQLAKSGRARQGLVDDLVRANTMIKDLKSDQRLSLEALGKYRADLQRIRGERDQYVQEVRRLRQDRDRYRDEAEGLTRELHQRSQSSRASGIDEETANGLRLEVHVQTERATEALQRVEHLERQRRDNHRTIDTLKQELEEVRRGHEVDRQDLRAAVRARDAYRQDYQRNKNTLSQTQQECDRLRQASASAEANLTICMRDRDRYPSDAEALQIQLEEAGATAFNLESDRDLAIQGRDAARRNYDDAARLNVTLQVAVHAAQVEDIQGAYRTLSGRYDELLESSGKVGAMIARIRGSDLAVENSTASAGSDVAYSQLGDLDPAPASTPDLGSARKRSAVDDTGPSPPLSKVARYLNLGGLTSPSSSQGAAILRGVSAEDMGSKVISIDDDPPAGPDDVDDVPAPT</sequence>
<feature type="region of interest" description="Disordered" evidence="2">
    <location>
        <begin position="86"/>
        <end position="107"/>
    </location>
</feature>